<evidence type="ECO:0000256" key="6">
    <source>
        <dbReference type="ARBA" id="ARBA00022840"/>
    </source>
</evidence>
<keyword evidence="5" id="KW-0418">Kinase</keyword>
<dbReference type="Pfam" id="PF00069">
    <property type="entry name" value="Pkinase"/>
    <property type="match status" value="2"/>
</dbReference>
<feature type="region of interest" description="Disordered" evidence="7">
    <location>
        <begin position="143"/>
        <end position="231"/>
    </location>
</feature>
<dbReference type="GO" id="GO:0004674">
    <property type="term" value="F:protein serine/threonine kinase activity"/>
    <property type="evidence" value="ECO:0007669"/>
    <property type="project" value="UniProtKB-KW"/>
</dbReference>
<feature type="compositionally biased region" description="Basic and acidic residues" evidence="7">
    <location>
        <begin position="143"/>
        <end position="152"/>
    </location>
</feature>
<feature type="compositionally biased region" description="Acidic residues" evidence="7">
    <location>
        <begin position="206"/>
        <end position="219"/>
    </location>
</feature>
<dbReference type="CDD" id="cd14019">
    <property type="entry name" value="STKc_Cdc7"/>
    <property type="match status" value="1"/>
</dbReference>
<feature type="compositionally biased region" description="Basic and acidic residues" evidence="7">
    <location>
        <begin position="179"/>
        <end position="190"/>
    </location>
</feature>
<feature type="region of interest" description="Disordered" evidence="7">
    <location>
        <begin position="30"/>
        <end position="61"/>
    </location>
</feature>
<protein>
    <recommendedName>
        <fullName evidence="1">non-specific serine/threonine protein kinase</fullName>
        <ecNumber evidence="1">2.7.11.1</ecNumber>
    </recommendedName>
</protein>
<keyword evidence="10" id="KW-1185">Reference proteome</keyword>
<accession>A0AAJ8JWD7</accession>
<feature type="compositionally biased region" description="Polar residues" evidence="7">
    <location>
        <begin position="696"/>
        <end position="719"/>
    </location>
</feature>
<dbReference type="InterPro" id="IPR000719">
    <property type="entry name" value="Prot_kinase_dom"/>
</dbReference>
<dbReference type="SUPFAM" id="SSF56112">
    <property type="entry name" value="Protein kinase-like (PK-like)"/>
    <property type="match status" value="1"/>
</dbReference>
<reference evidence="9" key="2">
    <citation type="journal article" date="2022" name="Elife">
        <title>Obligate sexual reproduction of a homothallic fungus closely related to the Cryptococcus pathogenic species complex.</title>
        <authorList>
            <person name="Passer A.R."/>
            <person name="Clancey S.A."/>
            <person name="Shea T."/>
            <person name="David-Palma M."/>
            <person name="Averette A.F."/>
            <person name="Boekhout T."/>
            <person name="Porcel B.M."/>
            <person name="Nowrousian M."/>
            <person name="Cuomo C.A."/>
            <person name="Sun S."/>
            <person name="Heitman J."/>
            <person name="Coelho M.A."/>
        </authorList>
    </citation>
    <scope>NUCLEOTIDE SEQUENCE</scope>
    <source>
        <strain evidence="9">CBS 7841</strain>
    </source>
</reference>
<dbReference type="Gene3D" id="1.10.510.10">
    <property type="entry name" value="Transferase(Phosphotransferase) domain 1"/>
    <property type="match status" value="1"/>
</dbReference>
<dbReference type="SMART" id="SM00220">
    <property type="entry name" value="S_TKc"/>
    <property type="match status" value="1"/>
</dbReference>
<feature type="domain" description="Protein kinase" evidence="8">
    <location>
        <begin position="267"/>
        <end position="639"/>
    </location>
</feature>
<name>A0AAJ8JWD7_9TREE</name>
<dbReference type="Proteomes" id="UP000094043">
    <property type="component" value="Chromosome 6"/>
</dbReference>
<proteinExistence type="predicted"/>
<dbReference type="AlphaFoldDB" id="A0AAJ8JWD7"/>
<feature type="region of interest" description="Disordered" evidence="7">
    <location>
        <begin position="655"/>
        <end position="719"/>
    </location>
</feature>
<keyword evidence="4" id="KW-0547">Nucleotide-binding</keyword>
<feature type="compositionally biased region" description="Polar residues" evidence="7">
    <location>
        <begin position="169"/>
        <end position="178"/>
    </location>
</feature>
<sequence length="719" mass="80232">MASSLDSQLVLTRSAKRALEAAVSPQLVRTRQGRRVREETPVASGDDLTEGAGERETGGGYVEAKVMSDTRQEVHTSEADSVLFSEQTAVLGHGEADGVSVGKGALEVVEEEYFMVEDAVPNTLDSTTLGDHDGYLAKHETSTAVLEKKSADRSLMPPPLDTLPRKTRSTSLHAPSENSKPDRMTRVLEKQRKRSFVEIDFADGGSGEEESDNGEDMFEESYHSGDTDDYEMGHRPILQRTAIKKDIRDFTQSIGILRDGVDGEEAYRVVDRLGEGTFSSVYLARDMLYHLYDNEYWSGLTDDDPDEDPTRDVRVALKKILVTSSAVRIENELAILENLRGCRNVSQLITAFREEDQVIIVLPYHPCDDFRHFYKHMDLPHIRSYMRDLFRSLKDTHRRGIIHRDVKPANFLFDYEREHGVLVDFGLAEVEPTCQHAPATIHSLHGSKVNTGETAVVEQAVYDARKRSKLGEGRVGFPHEDKRPAIRTNRAGTRGFRAPEVLLKCPDQTVALDVWSAGVVLFSIVTQKFPAFNSSDDIEALMEIAAIFGRTALERCALLHNRTMISNVPTLDSPPASLTELILRLNPHLYTPHSPNPTPEEAAEHICLMDHILDLLSKLLRLDATKRLTAAQALRHPFLAGEDGEWDEPEDDEMIDDIHEVPPGEHDDDPFVIEQPTTPQHRLTLESNGPLKEKNLNTPDVRSNQSKGKGVSSNGEGEV</sequence>
<dbReference type="InterPro" id="IPR011009">
    <property type="entry name" value="Kinase-like_dom_sf"/>
</dbReference>
<evidence type="ECO:0000256" key="4">
    <source>
        <dbReference type="ARBA" id="ARBA00022741"/>
    </source>
</evidence>
<dbReference type="Gene3D" id="3.30.200.20">
    <property type="entry name" value="Phosphorylase Kinase, domain 1"/>
    <property type="match status" value="1"/>
</dbReference>
<evidence type="ECO:0000256" key="7">
    <source>
        <dbReference type="SAM" id="MobiDB-lite"/>
    </source>
</evidence>
<dbReference type="EC" id="2.7.11.1" evidence="1"/>
<keyword evidence="2" id="KW-0723">Serine/threonine-protein kinase</keyword>
<feature type="compositionally biased region" description="Polar residues" evidence="7">
    <location>
        <begin position="675"/>
        <end position="687"/>
    </location>
</feature>
<dbReference type="PROSITE" id="PS00108">
    <property type="entry name" value="PROTEIN_KINASE_ST"/>
    <property type="match status" value="1"/>
</dbReference>
<dbReference type="InterPro" id="IPR008271">
    <property type="entry name" value="Ser/Thr_kinase_AS"/>
</dbReference>
<organism evidence="9 10">
    <name type="scientific">Cryptococcus depauperatus CBS 7841</name>
    <dbReference type="NCBI Taxonomy" id="1295531"/>
    <lineage>
        <taxon>Eukaryota</taxon>
        <taxon>Fungi</taxon>
        <taxon>Dikarya</taxon>
        <taxon>Basidiomycota</taxon>
        <taxon>Agaricomycotina</taxon>
        <taxon>Tremellomycetes</taxon>
        <taxon>Tremellales</taxon>
        <taxon>Cryptococcaceae</taxon>
        <taxon>Cryptococcus</taxon>
    </lineage>
</organism>
<evidence type="ECO:0000313" key="9">
    <source>
        <dbReference type="EMBL" id="WVN89688.1"/>
    </source>
</evidence>
<feature type="compositionally biased region" description="Basic and acidic residues" evidence="7">
    <location>
        <begin position="656"/>
        <end position="665"/>
    </location>
</feature>
<reference evidence="9" key="1">
    <citation type="submission" date="2016-06" db="EMBL/GenBank/DDBJ databases">
        <authorList>
            <person name="Cuomo C."/>
            <person name="Litvintseva A."/>
            <person name="Heitman J."/>
            <person name="Chen Y."/>
            <person name="Sun S."/>
            <person name="Springer D."/>
            <person name="Dromer F."/>
            <person name="Young S."/>
            <person name="Zeng Q."/>
            <person name="Chapman S."/>
            <person name="Gujja S."/>
            <person name="Saif S."/>
            <person name="Birren B."/>
        </authorList>
    </citation>
    <scope>NUCLEOTIDE SEQUENCE</scope>
    <source>
        <strain evidence="9">CBS 7841</strain>
    </source>
</reference>
<keyword evidence="6" id="KW-0067">ATP-binding</keyword>
<evidence type="ECO:0000256" key="1">
    <source>
        <dbReference type="ARBA" id="ARBA00012513"/>
    </source>
</evidence>
<evidence type="ECO:0000256" key="3">
    <source>
        <dbReference type="ARBA" id="ARBA00022679"/>
    </source>
</evidence>
<dbReference type="PANTHER" id="PTHR44167:SF23">
    <property type="entry name" value="CDC7 KINASE, ISOFORM A-RELATED"/>
    <property type="match status" value="1"/>
</dbReference>
<dbReference type="EMBL" id="CP143789">
    <property type="protein sequence ID" value="WVN89688.1"/>
    <property type="molecule type" value="Genomic_DNA"/>
</dbReference>
<dbReference type="PROSITE" id="PS50011">
    <property type="entry name" value="PROTEIN_KINASE_DOM"/>
    <property type="match status" value="1"/>
</dbReference>
<dbReference type="GO" id="GO:0005524">
    <property type="term" value="F:ATP binding"/>
    <property type="evidence" value="ECO:0007669"/>
    <property type="project" value="UniProtKB-KW"/>
</dbReference>
<dbReference type="GO" id="GO:0044773">
    <property type="term" value="P:mitotic DNA damage checkpoint signaling"/>
    <property type="evidence" value="ECO:0007669"/>
    <property type="project" value="TreeGrafter"/>
</dbReference>
<dbReference type="RefSeq" id="XP_066070388.1">
    <property type="nucleotide sequence ID" value="XM_066214291.1"/>
</dbReference>
<evidence type="ECO:0000256" key="2">
    <source>
        <dbReference type="ARBA" id="ARBA00022527"/>
    </source>
</evidence>
<keyword evidence="3" id="KW-0808">Transferase</keyword>
<evidence type="ECO:0000313" key="10">
    <source>
        <dbReference type="Proteomes" id="UP000094043"/>
    </source>
</evidence>
<evidence type="ECO:0000256" key="5">
    <source>
        <dbReference type="ARBA" id="ARBA00022777"/>
    </source>
</evidence>
<dbReference type="PANTHER" id="PTHR44167">
    <property type="entry name" value="OVARIAN-SPECIFIC SERINE/THREONINE-PROTEIN KINASE LOK-RELATED"/>
    <property type="match status" value="1"/>
</dbReference>
<reference evidence="9" key="3">
    <citation type="submission" date="2024-01" db="EMBL/GenBank/DDBJ databases">
        <authorList>
            <person name="Coelho M.A."/>
            <person name="David-Palma M."/>
            <person name="Shea T."/>
            <person name="Sun S."/>
            <person name="Cuomo C.A."/>
            <person name="Heitman J."/>
        </authorList>
    </citation>
    <scope>NUCLEOTIDE SEQUENCE</scope>
    <source>
        <strain evidence="9">CBS 7841</strain>
    </source>
</reference>
<dbReference type="KEGG" id="cdep:91089127"/>
<gene>
    <name evidence="9" type="ORF">L203_104918</name>
</gene>
<dbReference type="FunFam" id="3.30.200.20:FF:000752">
    <property type="entry name" value="Unplaced genomic scaffold supercont2.7, whole genome shotgun sequence"/>
    <property type="match status" value="1"/>
</dbReference>
<dbReference type="GO" id="GO:0005634">
    <property type="term" value="C:nucleus"/>
    <property type="evidence" value="ECO:0007669"/>
    <property type="project" value="TreeGrafter"/>
</dbReference>
<evidence type="ECO:0000259" key="8">
    <source>
        <dbReference type="PROSITE" id="PS50011"/>
    </source>
</evidence>
<feature type="compositionally biased region" description="Basic and acidic residues" evidence="7">
    <location>
        <begin position="220"/>
        <end position="231"/>
    </location>
</feature>
<dbReference type="GeneID" id="91089127"/>